<evidence type="ECO:0000256" key="10">
    <source>
        <dbReference type="RuleBase" id="RU004011"/>
    </source>
</evidence>
<evidence type="ECO:0000256" key="3">
    <source>
        <dbReference type="ARBA" id="ARBA00012966"/>
    </source>
</evidence>
<evidence type="ECO:0000256" key="9">
    <source>
        <dbReference type="PROSITE-ProRule" id="PRU00706"/>
    </source>
</evidence>
<protein>
    <recommendedName>
        <fullName evidence="4 11">Nucleoside diphosphate kinase</fullName>
        <ecNumber evidence="3 11">2.7.4.6</ecNumber>
    </recommendedName>
</protein>
<dbReference type="SUPFAM" id="SSF54919">
    <property type="entry name" value="Nucleoside diphosphate kinase, NDK"/>
    <property type="match status" value="1"/>
</dbReference>
<evidence type="ECO:0000256" key="4">
    <source>
        <dbReference type="ARBA" id="ARBA00017632"/>
    </source>
</evidence>
<dbReference type="CDD" id="cd04413">
    <property type="entry name" value="NDPk_I"/>
    <property type="match status" value="1"/>
</dbReference>
<dbReference type="AlphaFoldDB" id="A0A163ITW9"/>
<organism evidence="13">
    <name type="scientific">Absidia glauca</name>
    <name type="common">Pin mould</name>
    <dbReference type="NCBI Taxonomy" id="4829"/>
    <lineage>
        <taxon>Eukaryota</taxon>
        <taxon>Fungi</taxon>
        <taxon>Fungi incertae sedis</taxon>
        <taxon>Mucoromycota</taxon>
        <taxon>Mucoromycotina</taxon>
        <taxon>Mucoromycetes</taxon>
        <taxon>Mucorales</taxon>
        <taxon>Cunninghamellaceae</taxon>
        <taxon>Absidia</taxon>
    </lineage>
</organism>
<evidence type="ECO:0000313" key="13">
    <source>
        <dbReference type="EMBL" id="SAL95300.1"/>
    </source>
</evidence>
<gene>
    <name evidence="13" type="primary">ABSGL_00618.1 scaffold 832</name>
</gene>
<dbReference type="PANTHER" id="PTHR11349">
    <property type="entry name" value="NUCLEOSIDE DIPHOSPHATE KINASE"/>
    <property type="match status" value="1"/>
</dbReference>
<name>A0A163ITW9_ABSGL</name>
<dbReference type="PROSITE" id="PS00469">
    <property type="entry name" value="NDPK"/>
    <property type="match status" value="1"/>
</dbReference>
<evidence type="ECO:0000256" key="5">
    <source>
        <dbReference type="ARBA" id="ARBA00022679"/>
    </source>
</evidence>
<keyword evidence="5 11" id="KW-0808">Transferase</keyword>
<feature type="active site" description="Pros-phosphohistidine intermediate" evidence="9">
    <location>
        <position position="115"/>
    </location>
</feature>
<keyword evidence="8 11" id="KW-0067">ATP-binding</keyword>
<comment type="cofactor">
    <cofactor evidence="1">
        <name>Mg(2+)</name>
        <dbReference type="ChEBI" id="CHEBI:18420"/>
    </cofactor>
</comment>
<proteinExistence type="inferred from homology"/>
<dbReference type="PRINTS" id="PR01243">
    <property type="entry name" value="NUCDPKINASE"/>
</dbReference>
<dbReference type="Gene3D" id="3.30.70.141">
    <property type="entry name" value="Nucleoside diphosphate kinase-like domain"/>
    <property type="match status" value="1"/>
</dbReference>
<evidence type="ECO:0000256" key="6">
    <source>
        <dbReference type="ARBA" id="ARBA00022741"/>
    </source>
</evidence>
<dbReference type="GO" id="GO:0006241">
    <property type="term" value="P:CTP biosynthetic process"/>
    <property type="evidence" value="ECO:0007669"/>
    <property type="project" value="InterPro"/>
</dbReference>
<accession>A0A163ITW9</accession>
<feature type="binding site" evidence="9">
    <location>
        <position position="112"/>
    </location>
    <ligand>
        <name>ATP</name>
        <dbReference type="ChEBI" id="CHEBI:30616"/>
    </ligand>
</feature>
<keyword evidence="6 11" id="KW-0547">Nucleotide-binding</keyword>
<dbReference type="InterPro" id="IPR001564">
    <property type="entry name" value="Nucleoside_diP_kinase"/>
</dbReference>
<evidence type="ECO:0000256" key="1">
    <source>
        <dbReference type="ARBA" id="ARBA00001946"/>
    </source>
</evidence>
<evidence type="ECO:0000256" key="7">
    <source>
        <dbReference type="ARBA" id="ARBA00022777"/>
    </source>
</evidence>
<sequence length="148" mass="16591">MERTYVMVKPDGVQRGLVGEILKRFEQRGYQLLALELIHPTKERLEEHYQDLKSKPFFPALVEYMMSGPVVGMVFSGLEVVKGGRKMVGETNPLNSLPGSIRGDFCICVGKNIIHASDAVDSAEREIALWFPNGVKNYSSPMQGLLYE</sequence>
<comment type="catalytic activity">
    <reaction evidence="11">
        <text>a 2'-deoxyribonucleoside 5'-diphosphate + ATP = a 2'-deoxyribonucleoside 5'-triphosphate + ADP</text>
        <dbReference type="Rhea" id="RHEA:44640"/>
        <dbReference type="ChEBI" id="CHEBI:30616"/>
        <dbReference type="ChEBI" id="CHEBI:61560"/>
        <dbReference type="ChEBI" id="CHEBI:73316"/>
        <dbReference type="ChEBI" id="CHEBI:456216"/>
        <dbReference type="EC" id="2.7.4.6"/>
    </reaction>
</comment>
<keyword evidence="7 11" id="KW-0418">Kinase</keyword>
<dbReference type="HAMAP" id="MF_00451">
    <property type="entry name" value="NDP_kinase"/>
    <property type="match status" value="1"/>
</dbReference>
<dbReference type="OMA" id="QHYGEHK"/>
<evidence type="ECO:0000256" key="11">
    <source>
        <dbReference type="RuleBase" id="RU004013"/>
    </source>
</evidence>
<dbReference type="InParanoid" id="A0A163ITW9"/>
<evidence type="ECO:0000259" key="12">
    <source>
        <dbReference type="SMART" id="SM00562"/>
    </source>
</evidence>
<reference evidence="13" key="1">
    <citation type="submission" date="2016-04" db="EMBL/GenBank/DDBJ databases">
        <authorList>
            <person name="Evans L.H."/>
            <person name="Alamgir A."/>
            <person name="Owens N."/>
            <person name="Weber N.D."/>
            <person name="Virtaneva K."/>
            <person name="Barbian K."/>
            <person name="Babar A."/>
            <person name="Rosenke K."/>
        </authorList>
    </citation>
    <scope>NUCLEOTIDE SEQUENCE [LARGE SCALE GENOMIC DNA]</scope>
    <source>
        <strain evidence="13">CBS 101.48</strain>
    </source>
</reference>
<feature type="binding site" evidence="9">
    <location>
        <position position="57"/>
    </location>
    <ligand>
        <name>ATP</name>
        <dbReference type="ChEBI" id="CHEBI:30616"/>
    </ligand>
</feature>
<dbReference type="GO" id="GO:0006183">
    <property type="term" value="P:GTP biosynthetic process"/>
    <property type="evidence" value="ECO:0007669"/>
    <property type="project" value="InterPro"/>
</dbReference>
<dbReference type="Pfam" id="PF00334">
    <property type="entry name" value="NDK"/>
    <property type="match status" value="1"/>
</dbReference>
<keyword evidence="14" id="KW-1185">Reference proteome</keyword>
<dbReference type="NCBIfam" id="NF001908">
    <property type="entry name" value="PRK00668.1"/>
    <property type="match status" value="1"/>
</dbReference>
<feature type="domain" description="Nucleoside diphosphate kinase-like" evidence="12">
    <location>
        <begin position="1"/>
        <end position="138"/>
    </location>
</feature>
<feature type="binding site" evidence="9">
    <location>
        <position position="9"/>
    </location>
    <ligand>
        <name>ATP</name>
        <dbReference type="ChEBI" id="CHEBI:30616"/>
    </ligand>
</feature>
<dbReference type="InterPro" id="IPR034907">
    <property type="entry name" value="NDK-like_dom"/>
</dbReference>
<evidence type="ECO:0000256" key="8">
    <source>
        <dbReference type="ARBA" id="ARBA00022840"/>
    </source>
</evidence>
<feature type="binding site" evidence="9">
    <location>
        <position position="102"/>
    </location>
    <ligand>
        <name>ATP</name>
        <dbReference type="ChEBI" id="CHEBI:30616"/>
    </ligand>
</feature>
<dbReference type="PROSITE" id="PS51374">
    <property type="entry name" value="NDPK_LIKE"/>
    <property type="match status" value="1"/>
</dbReference>
<feature type="binding site" evidence="9">
    <location>
        <position position="85"/>
    </location>
    <ligand>
        <name>ATP</name>
        <dbReference type="ChEBI" id="CHEBI:30616"/>
    </ligand>
</feature>
<feature type="binding site" evidence="9">
    <location>
        <position position="91"/>
    </location>
    <ligand>
        <name>ATP</name>
        <dbReference type="ChEBI" id="CHEBI:30616"/>
    </ligand>
</feature>
<dbReference type="OrthoDB" id="2162449at2759"/>
<evidence type="ECO:0000256" key="2">
    <source>
        <dbReference type="ARBA" id="ARBA00008142"/>
    </source>
</evidence>
<evidence type="ECO:0000313" key="14">
    <source>
        <dbReference type="Proteomes" id="UP000078561"/>
    </source>
</evidence>
<dbReference type="FunFam" id="3.30.70.141:FF:000002">
    <property type="entry name" value="Nucleoside diphosphate kinase"/>
    <property type="match status" value="1"/>
</dbReference>
<dbReference type="GO" id="GO:0005524">
    <property type="term" value="F:ATP binding"/>
    <property type="evidence" value="ECO:0007669"/>
    <property type="project" value="UniProtKB-KW"/>
</dbReference>
<dbReference type="EMBL" id="LT550270">
    <property type="protein sequence ID" value="SAL95300.1"/>
    <property type="molecule type" value="Genomic_DNA"/>
</dbReference>
<dbReference type="GO" id="GO:0004550">
    <property type="term" value="F:nucleoside diphosphate kinase activity"/>
    <property type="evidence" value="ECO:0007669"/>
    <property type="project" value="UniProtKB-EC"/>
</dbReference>
<dbReference type="Proteomes" id="UP000078561">
    <property type="component" value="Unassembled WGS sequence"/>
</dbReference>
<dbReference type="InterPro" id="IPR036850">
    <property type="entry name" value="NDK-like_dom_sf"/>
</dbReference>
<dbReference type="SMART" id="SM00562">
    <property type="entry name" value="NDK"/>
    <property type="match status" value="1"/>
</dbReference>
<dbReference type="InterPro" id="IPR023005">
    <property type="entry name" value="Nucleoside_diP_kinase_AS"/>
</dbReference>
<dbReference type="EC" id="2.7.4.6" evidence="3 11"/>
<dbReference type="GO" id="GO:0006228">
    <property type="term" value="P:UTP biosynthetic process"/>
    <property type="evidence" value="ECO:0007669"/>
    <property type="project" value="InterPro"/>
</dbReference>
<comment type="similarity">
    <text evidence="2 9 10">Belongs to the NDK family.</text>
</comment>
<dbReference type="STRING" id="4829.A0A163ITW9"/>